<gene>
    <name evidence="1" type="ORF">MGWOODY_XGa2378</name>
</gene>
<sequence length="224" mass="23744">MTFSITGVCDDSGMTGIAITTSSICVGSRCPWVRAGTGAVSTQNITDPTIGNEVLDLMASGRSASDALNSVMDQRPYAEYRQVAVVDLSGRTAHFSGQEVLGTHAVSEGQHCVGAGNLLSDVGVAQAMCAAFEKSIGRHLAERLLQALEAGVAAGGEKGPTHSAALLVAHEQPWPLVDLRIDWAEQPVEELRRCWERYEPEMMTYVTRALNPGAAPTYGVPGDE</sequence>
<dbReference type="InterPro" id="IPR029055">
    <property type="entry name" value="Ntn_hydrolases_N"/>
</dbReference>
<dbReference type="PANTHER" id="PTHR39328">
    <property type="entry name" value="BLL2871 PROTEIN"/>
    <property type="match status" value="1"/>
</dbReference>
<dbReference type="PANTHER" id="PTHR39328:SF1">
    <property type="entry name" value="BLL2871 PROTEIN"/>
    <property type="match status" value="1"/>
</dbReference>
<dbReference type="EMBL" id="CZRL01000064">
    <property type="protein sequence ID" value="CUS51611.1"/>
    <property type="molecule type" value="Genomic_DNA"/>
</dbReference>
<dbReference type="AlphaFoldDB" id="A0A161K679"/>
<dbReference type="SUPFAM" id="SSF56235">
    <property type="entry name" value="N-terminal nucleophile aminohydrolases (Ntn hydrolases)"/>
    <property type="match status" value="1"/>
</dbReference>
<dbReference type="Pfam" id="PF06267">
    <property type="entry name" value="DUF1028"/>
    <property type="match status" value="1"/>
</dbReference>
<organism evidence="1">
    <name type="scientific">hydrothermal vent metagenome</name>
    <dbReference type="NCBI Taxonomy" id="652676"/>
    <lineage>
        <taxon>unclassified sequences</taxon>
        <taxon>metagenomes</taxon>
        <taxon>ecological metagenomes</taxon>
    </lineage>
</organism>
<dbReference type="InterPro" id="IPR010430">
    <property type="entry name" value="DUF1028"/>
</dbReference>
<proteinExistence type="predicted"/>
<reference evidence="1" key="1">
    <citation type="submission" date="2015-10" db="EMBL/GenBank/DDBJ databases">
        <authorList>
            <person name="Gilbert D.G."/>
        </authorList>
    </citation>
    <scope>NUCLEOTIDE SEQUENCE</scope>
</reference>
<dbReference type="Gene3D" id="3.60.20.10">
    <property type="entry name" value="Glutamine Phosphoribosylpyrophosphate, subunit 1, domain 1"/>
    <property type="match status" value="1"/>
</dbReference>
<evidence type="ECO:0000313" key="1">
    <source>
        <dbReference type="EMBL" id="CUS51611.1"/>
    </source>
</evidence>
<name>A0A161K679_9ZZZZ</name>
<protein>
    <submittedName>
        <fullName evidence="1">Major pilin protein fimA</fullName>
    </submittedName>
</protein>
<accession>A0A161K679</accession>